<feature type="region of interest" description="Disordered" evidence="2">
    <location>
        <begin position="1"/>
        <end position="58"/>
    </location>
</feature>
<dbReference type="PANTHER" id="PTHR16517">
    <property type="entry name" value="TUBBY-RELATED"/>
    <property type="match status" value="1"/>
</dbReference>
<protein>
    <recommendedName>
        <fullName evidence="3">Tubby C-terminal domain-containing protein</fullName>
    </recommendedName>
</protein>
<feature type="compositionally biased region" description="Polar residues" evidence="2">
    <location>
        <begin position="1"/>
        <end position="12"/>
    </location>
</feature>
<sequence length="342" mass="37888">MNTLHPGLNSTGPAHPNAVAFPPIDPAEESTSSVTPEPTVPTEGQSVAEAPEPPPQDFQLGRIITTAHLDELGFPETHDPTVEPTIPPDFIHRPLKVGNTLQCKVVCQSTTGKGAEPQYLLYIENQDGEPDLFLLSARKRKKARNAYYLISRSQHDLRSSDENIVGKVRANFLGTEYIVYDHGRNPHKPLDSVDSTTPVREELCAVLYEPNILGFKGPRKMTLILPALKRDGSRQHHRPGKEDISLVETYRSTCSPSLLVLHNKVPQWNEESHSYVLNFNGRVVLASVKNFQIVSANSLDYIVLQCGRVSGNTFTLDFQYPMTPLQAFGIALCSIDDKIACQ</sequence>
<comment type="caution">
    <text evidence="4">The sequence shown here is derived from an EMBL/GenBank/DDBJ whole genome shotgun (WGS) entry which is preliminary data.</text>
</comment>
<evidence type="ECO:0000313" key="4">
    <source>
        <dbReference type="EMBL" id="KAJ1949626.1"/>
    </source>
</evidence>
<comment type="similarity">
    <text evidence="1">Belongs to the TUB family.</text>
</comment>
<evidence type="ECO:0000256" key="2">
    <source>
        <dbReference type="SAM" id="MobiDB-lite"/>
    </source>
</evidence>
<dbReference type="SUPFAM" id="SSF54518">
    <property type="entry name" value="Tubby C-terminal domain-like"/>
    <property type="match status" value="1"/>
</dbReference>
<keyword evidence="5" id="KW-1185">Reference proteome</keyword>
<evidence type="ECO:0000256" key="1">
    <source>
        <dbReference type="ARBA" id="ARBA00007129"/>
    </source>
</evidence>
<gene>
    <name evidence="4" type="ORF">IWQ62_006700</name>
</gene>
<dbReference type="InterPro" id="IPR025659">
    <property type="entry name" value="Tubby-like_C"/>
</dbReference>
<name>A0A9W8DZU5_9FUNG</name>
<dbReference type="OrthoDB" id="8775810at2759"/>
<dbReference type="Pfam" id="PF01167">
    <property type="entry name" value="Tub"/>
    <property type="match status" value="1"/>
</dbReference>
<proteinExistence type="inferred from homology"/>
<organism evidence="4 5">
    <name type="scientific">Dispira parvispora</name>
    <dbReference type="NCBI Taxonomy" id="1520584"/>
    <lineage>
        <taxon>Eukaryota</taxon>
        <taxon>Fungi</taxon>
        <taxon>Fungi incertae sedis</taxon>
        <taxon>Zoopagomycota</taxon>
        <taxon>Kickxellomycotina</taxon>
        <taxon>Dimargaritomycetes</taxon>
        <taxon>Dimargaritales</taxon>
        <taxon>Dimargaritaceae</taxon>
        <taxon>Dispira</taxon>
    </lineage>
</organism>
<accession>A0A9W8DZU5</accession>
<dbReference type="PANTHER" id="PTHR16517:SF7">
    <property type="entry name" value="PROTEIN KING TUBBY"/>
    <property type="match status" value="1"/>
</dbReference>
<dbReference type="PRINTS" id="PR01573">
    <property type="entry name" value="SUPERTUBBY"/>
</dbReference>
<dbReference type="Proteomes" id="UP001150925">
    <property type="component" value="Unassembled WGS sequence"/>
</dbReference>
<feature type="compositionally biased region" description="Low complexity" evidence="2">
    <location>
        <begin position="29"/>
        <end position="43"/>
    </location>
</feature>
<dbReference type="InterPro" id="IPR000007">
    <property type="entry name" value="Tubby_C"/>
</dbReference>
<evidence type="ECO:0000259" key="3">
    <source>
        <dbReference type="Pfam" id="PF01167"/>
    </source>
</evidence>
<dbReference type="EMBL" id="JANBPY010003960">
    <property type="protein sequence ID" value="KAJ1949626.1"/>
    <property type="molecule type" value="Genomic_DNA"/>
</dbReference>
<evidence type="ECO:0000313" key="5">
    <source>
        <dbReference type="Proteomes" id="UP001150925"/>
    </source>
</evidence>
<dbReference type="Gene3D" id="3.20.90.10">
    <property type="entry name" value="Tubby Protein, Chain A"/>
    <property type="match status" value="1"/>
</dbReference>
<reference evidence="4" key="1">
    <citation type="submission" date="2022-07" db="EMBL/GenBank/DDBJ databases">
        <title>Phylogenomic reconstructions and comparative analyses of Kickxellomycotina fungi.</title>
        <authorList>
            <person name="Reynolds N.K."/>
            <person name="Stajich J.E."/>
            <person name="Barry K."/>
            <person name="Grigoriev I.V."/>
            <person name="Crous P."/>
            <person name="Smith M.E."/>
        </authorList>
    </citation>
    <scope>NUCLEOTIDE SEQUENCE</scope>
    <source>
        <strain evidence="4">RSA 1196</strain>
    </source>
</reference>
<dbReference type="AlphaFoldDB" id="A0A9W8DZU5"/>
<feature type="domain" description="Tubby C-terminal" evidence="3">
    <location>
        <begin position="93"/>
        <end position="336"/>
    </location>
</feature>